<protein>
    <submittedName>
        <fullName evidence="3">Uncharacterized protein</fullName>
    </submittedName>
</protein>
<gene>
    <name evidence="3" type="ORF">FTV88_1683</name>
</gene>
<dbReference type="SUPFAM" id="SSF102114">
    <property type="entry name" value="Radical SAM enzymes"/>
    <property type="match status" value="1"/>
</dbReference>
<dbReference type="CDD" id="cd01335">
    <property type="entry name" value="Radical_SAM"/>
    <property type="match status" value="1"/>
</dbReference>
<dbReference type="Gene3D" id="3.20.20.70">
    <property type="entry name" value="Aldolase class I"/>
    <property type="match status" value="1"/>
</dbReference>
<feature type="domain" description="Putative radical SAM N-terminal" evidence="2">
    <location>
        <begin position="26"/>
        <end position="175"/>
    </location>
</feature>
<dbReference type="AlphaFoldDB" id="A0A5Q2N3B2"/>
<accession>A0A5Q2N3B2</accession>
<dbReference type="InterPro" id="IPR058240">
    <property type="entry name" value="rSAM_sf"/>
</dbReference>
<dbReference type="InterPro" id="IPR007549">
    <property type="entry name" value="DUF512"/>
</dbReference>
<feature type="domain" description="DUF512" evidence="1">
    <location>
        <begin position="179"/>
        <end position="390"/>
    </location>
</feature>
<evidence type="ECO:0000259" key="2">
    <source>
        <dbReference type="Pfam" id="PF19238"/>
    </source>
</evidence>
<evidence type="ECO:0000313" key="3">
    <source>
        <dbReference type="EMBL" id="QGG47782.1"/>
    </source>
</evidence>
<dbReference type="EMBL" id="CP045875">
    <property type="protein sequence ID" value="QGG47782.1"/>
    <property type="molecule type" value="Genomic_DNA"/>
</dbReference>
<organism evidence="3 4">
    <name type="scientific">Heliorestis convoluta</name>
    <dbReference type="NCBI Taxonomy" id="356322"/>
    <lineage>
        <taxon>Bacteria</taxon>
        <taxon>Bacillati</taxon>
        <taxon>Bacillota</taxon>
        <taxon>Clostridia</taxon>
        <taxon>Eubacteriales</taxon>
        <taxon>Heliobacteriaceae</taxon>
        <taxon>Heliorestis</taxon>
    </lineage>
</organism>
<evidence type="ECO:0000259" key="1">
    <source>
        <dbReference type="Pfam" id="PF04459"/>
    </source>
</evidence>
<dbReference type="RefSeq" id="WP_153725088.1">
    <property type="nucleotide sequence ID" value="NZ_CP045875.1"/>
</dbReference>
<reference evidence="4" key="1">
    <citation type="submission" date="2019-11" db="EMBL/GenBank/DDBJ databases">
        <title>Genome sequence of Heliorestis convoluta strain HH, an alkaliphilic and minimalistic phototrophic bacterium from a soda lake in Egypt.</title>
        <authorList>
            <person name="Dewey E.D."/>
            <person name="Stokes L.M."/>
            <person name="Burchell B.M."/>
            <person name="Shaffer K.N."/>
            <person name="Huntington A.M."/>
            <person name="Baker J.M."/>
            <person name="Nadendla S."/>
            <person name="Giglio M.G."/>
            <person name="Touchman J.W."/>
            <person name="Blankenship R.E."/>
            <person name="Madigan M.T."/>
            <person name="Sattley W.M."/>
        </authorList>
    </citation>
    <scope>NUCLEOTIDE SEQUENCE [LARGE SCALE GENOMIC DNA]</scope>
    <source>
        <strain evidence="4">HH</strain>
    </source>
</reference>
<dbReference type="Proteomes" id="UP000366051">
    <property type="component" value="Chromosome"/>
</dbReference>
<dbReference type="Pfam" id="PF19238">
    <property type="entry name" value="Radical_SAM_2"/>
    <property type="match status" value="1"/>
</dbReference>
<dbReference type="OrthoDB" id="9774724at2"/>
<dbReference type="InterPro" id="IPR013785">
    <property type="entry name" value="Aldolase_TIM"/>
</dbReference>
<dbReference type="Pfam" id="PF04459">
    <property type="entry name" value="DUF512"/>
    <property type="match status" value="1"/>
</dbReference>
<evidence type="ECO:0000313" key="4">
    <source>
        <dbReference type="Proteomes" id="UP000366051"/>
    </source>
</evidence>
<name>A0A5Q2N3B2_9FIRM</name>
<dbReference type="KEGG" id="hcv:FTV88_1683"/>
<keyword evidence="4" id="KW-1185">Reference proteome</keyword>
<dbReference type="InterPro" id="IPR045375">
    <property type="entry name" value="Put_radical_SAM-like_N"/>
</dbReference>
<proteinExistence type="predicted"/>
<sequence>MIRQEQVQLKILDQTTGLTRWFEIEKDEDDDLGILFEQATFDGIRRCHNNCLFCFVDQMPSGMRSSLYEKDDDFRYSFWHGSFITLTNLREEDFQRLLSMRLSPLYVSVQATDEGVRRKLLRNAKAGQILERLRRLVDARIELHCQVVACPGINDGDVLEKSLEDLWTLGFGLASVAVVPVGLTHHREGLFELRPFQQDEAKNLIQQIEIWQDKAMKERGERVFFAADEFYLLAHQEFPDSEAYDEYSQLENGVGMSRLFIDQWHQGAKQWLTSGTVQIDRSKRPDKIYIVAGKSGQQVLQPLLDETEEKYGINWSDLGVQVLAVENQFFGSTVTVTGLLTGKDIVEHMTKHKLSVTRQDMLILPSIIFRAEGDVTLDDMTATEISTQLGSIPFTVVEAQGDSLLKALIWPRES</sequence>